<reference evidence="1" key="1">
    <citation type="submission" date="2005-03" db="EMBL/GenBank/DDBJ databases">
        <authorList>
            <person name="Town C.D."/>
        </authorList>
    </citation>
    <scope>NUCLEOTIDE SEQUENCE</scope>
</reference>
<dbReference type="AlphaFoldDB" id="A2Q4R5"/>
<proteinExistence type="predicted"/>
<gene>
    <name evidence="1" type="ORF">MtrDRAFT_AC157507g26v2</name>
</gene>
<protein>
    <submittedName>
        <fullName evidence="1">Uncharacterized protein</fullName>
    </submittedName>
</protein>
<organism evidence="1">
    <name type="scientific">Medicago truncatula</name>
    <name type="common">Barrel medic</name>
    <name type="synonym">Medicago tribuloides</name>
    <dbReference type="NCBI Taxonomy" id="3880"/>
    <lineage>
        <taxon>Eukaryota</taxon>
        <taxon>Viridiplantae</taxon>
        <taxon>Streptophyta</taxon>
        <taxon>Embryophyta</taxon>
        <taxon>Tracheophyta</taxon>
        <taxon>Spermatophyta</taxon>
        <taxon>Magnoliopsida</taxon>
        <taxon>eudicotyledons</taxon>
        <taxon>Gunneridae</taxon>
        <taxon>Pentapetalae</taxon>
        <taxon>rosids</taxon>
        <taxon>fabids</taxon>
        <taxon>Fabales</taxon>
        <taxon>Fabaceae</taxon>
        <taxon>Papilionoideae</taxon>
        <taxon>50 kb inversion clade</taxon>
        <taxon>NPAAA clade</taxon>
        <taxon>Hologalegina</taxon>
        <taxon>IRL clade</taxon>
        <taxon>Trifolieae</taxon>
        <taxon>Medicago</taxon>
    </lineage>
</organism>
<evidence type="ECO:0000313" key="1">
    <source>
        <dbReference type="EMBL" id="ABN08615.1"/>
    </source>
</evidence>
<sequence>MNSSETVCSIQRMNSSSSLYAKGHRGVAVRVRRPTDYNPSLAAVLGPCQPSANLNLSAVGLSAG</sequence>
<accession>A2Q4R5</accession>
<dbReference type="EMBL" id="AC157507">
    <property type="protein sequence ID" value="ABN08615.1"/>
    <property type="molecule type" value="Genomic_DNA"/>
</dbReference>
<reference evidence="1" key="2">
    <citation type="submission" date="2007-03" db="EMBL/GenBank/DDBJ databases">
        <authorList>
            <consortium name="The International Medicago Genome Annotation Group"/>
        </authorList>
    </citation>
    <scope>NUCLEOTIDE SEQUENCE</scope>
</reference>
<name>A2Q4R5_MEDTR</name>